<keyword evidence="6" id="KW-0175">Coiled coil</keyword>
<evidence type="ECO:0000256" key="6">
    <source>
        <dbReference type="ARBA" id="ARBA00023054"/>
    </source>
</evidence>
<dbReference type="Gene3D" id="3.30.160.880">
    <property type="entry name" value="Cell division protein ZapA protomer, N-terminal domain"/>
    <property type="match status" value="1"/>
</dbReference>
<proteinExistence type="inferred from homology"/>
<dbReference type="OrthoDB" id="5772359at2"/>
<organism evidence="12 13">
    <name type="scientific">Bacterioplanes sanyensis</name>
    <dbReference type="NCBI Taxonomy" id="1249553"/>
    <lineage>
        <taxon>Bacteria</taxon>
        <taxon>Pseudomonadati</taxon>
        <taxon>Pseudomonadota</taxon>
        <taxon>Gammaproteobacteria</taxon>
        <taxon>Oceanospirillales</taxon>
        <taxon>Oceanospirillaceae</taxon>
        <taxon>Bacterioplanes</taxon>
    </lineage>
</organism>
<dbReference type="InterPro" id="IPR042233">
    <property type="entry name" value="Cell_div_ZapA_N"/>
</dbReference>
<evidence type="ECO:0000256" key="1">
    <source>
        <dbReference type="ARBA" id="ARBA00004496"/>
    </source>
</evidence>
<dbReference type="InterPro" id="IPR007838">
    <property type="entry name" value="Cell_div_ZapA-like"/>
</dbReference>
<evidence type="ECO:0000313" key="12">
    <source>
        <dbReference type="EMBL" id="ASP37763.1"/>
    </source>
</evidence>
<dbReference type="GO" id="GO:0043093">
    <property type="term" value="P:FtsZ-dependent cytokinesis"/>
    <property type="evidence" value="ECO:0007669"/>
    <property type="project" value="TreeGrafter"/>
</dbReference>
<dbReference type="Proteomes" id="UP000202440">
    <property type="component" value="Chromosome"/>
</dbReference>
<dbReference type="GO" id="GO:0032153">
    <property type="term" value="C:cell division site"/>
    <property type="evidence" value="ECO:0007669"/>
    <property type="project" value="TreeGrafter"/>
</dbReference>
<dbReference type="SUPFAM" id="SSF102829">
    <property type="entry name" value="Cell division protein ZapA-like"/>
    <property type="match status" value="1"/>
</dbReference>
<name>A0A222FHQ5_9GAMM</name>
<dbReference type="RefSeq" id="WP_094058972.1">
    <property type="nucleotide sequence ID" value="NZ_CP022530.1"/>
</dbReference>
<dbReference type="KEGG" id="bsan:CHH28_03325"/>
<comment type="similarity">
    <text evidence="2">Belongs to the ZapA family. Type 1 subfamily.</text>
</comment>
<keyword evidence="4" id="KW-0963">Cytoplasm</keyword>
<comment type="subcellular location">
    <subcellularLocation>
        <location evidence="1">Cytoplasm</location>
    </subcellularLocation>
</comment>
<evidence type="ECO:0000256" key="7">
    <source>
        <dbReference type="ARBA" id="ARBA00023210"/>
    </source>
</evidence>
<keyword evidence="5 12" id="KW-0132">Cell division</keyword>
<keyword evidence="13" id="KW-1185">Reference proteome</keyword>
<dbReference type="GO" id="GO:0000917">
    <property type="term" value="P:division septum assembly"/>
    <property type="evidence" value="ECO:0007669"/>
    <property type="project" value="UniProtKB-KW"/>
</dbReference>
<dbReference type="GO" id="GO:0030428">
    <property type="term" value="C:cell septum"/>
    <property type="evidence" value="ECO:0007669"/>
    <property type="project" value="TreeGrafter"/>
</dbReference>
<evidence type="ECO:0000313" key="13">
    <source>
        <dbReference type="Proteomes" id="UP000202440"/>
    </source>
</evidence>
<evidence type="ECO:0000256" key="8">
    <source>
        <dbReference type="ARBA" id="ARBA00023306"/>
    </source>
</evidence>
<evidence type="ECO:0000256" key="3">
    <source>
        <dbReference type="ARBA" id="ARBA00015195"/>
    </source>
</evidence>
<reference evidence="12 13" key="1">
    <citation type="submission" date="2017-07" db="EMBL/GenBank/DDBJ databases">
        <title>Annotated genome sequence of Bacterioplanes sanyensis isolated from Red Sea.</title>
        <authorList>
            <person name="Rehman Z.U."/>
        </authorList>
    </citation>
    <scope>NUCLEOTIDE SEQUENCE [LARGE SCALE GENOMIC DNA]</scope>
    <source>
        <strain evidence="12 13">NV9</strain>
    </source>
</reference>
<dbReference type="Pfam" id="PF05164">
    <property type="entry name" value="ZapA"/>
    <property type="match status" value="1"/>
</dbReference>
<dbReference type="GO" id="GO:0000921">
    <property type="term" value="P:septin ring assembly"/>
    <property type="evidence" value="ECO:0007669"/>
    <property type="project" value="TreeGrafter"/>
</dbReference>
<dbReference type="Gene3D" id="1.20.5.50">
    <property type="match status" value="1"/>
</dbReference>
<evidence type="ECO:0000256" key="9">
    <source>
        <dbReference type="ARBA" id="ARBA00024910"/>
    </source>
</evidence>
<keyword evidence="7" id="KW-0717">Septation</keyword>
<evidence type="ECO:0000256" key="10">
    <source>
        <dbReference type="ARBA" id="ARBA00026068"/>
    </source>
</evidence>
<protein>
    <recommendedName>
        <fullName evidence="3">Cell division protein ZapA</fullName>
    </recommendedName>
    <alternativeName>
        <fullName evidence="11">Z ring-associated protein ZapA</fullName>
    </alternativeName>
</protein>
<evidence type="ECO:0000256" key="2">
    <source>
        <dbReference type="ARBA" id="ARBA00010074"/>
    </source>
</evidence>
<sequence length="104" mass="11776">MANSSKTLSLTILDREYRVNCPEGAEERLHESARLLDQRMQEIKQAGSSTGKVLGPDRVAVIAALNMANELIELRQQDQKVNRSMSQLCEDIDHLLEQDQQLEL</sequence>
<dbReference type="AlphaFoldDB" id="A0A222FHQ5"/>
<dbReference type="GO" id="GO:0005829">
    <property type="term" value="C:cytosol"/>
    <property type="evidence" value="ECO:0007669"/>
    <property type="project" value="TreeGrafter"/>
</dbReference>
<evidence type="ECO:0000256" key="11">
    <source>
        <dbReference type="ARBA" id="ARBA00033158"/>
    </source>
</evidence>
<keyword evidence="8" id="KW-0131">Cell cycle</keyword>
<dbReference type="PANTHER" id="PTHR34981">
    <property type="entry name" value="CELL DIVISION PROTEIN ZAPA"/>
    <property type="match status" value="1"/>
</dbReference>
<comment type="subunit">
    <text evidence="10">Homodimer. Interacts with FtsZ.</text>
</comment>
<evidence type="ECO:0000256" key="5">
    <source>
        <dbReference type="ARBA" id="ARBA00022618"/>
    </source>
</evidence>
<dbReference type="EMBL" id="CP022530">
    <property type="protein sequence ID" value="ASP37763.1"/>
    <property type="molecule type" value="Genomic_DNA"/>
</dbReference>
<dbReference type="PANTHER" id="PTHR34981:SF1">
    <property type="entry name" value="CELL DIVISION PROTEIN ZAPA"/>
    <property type="match status" value="1"/>
</dbReference>
<dbReference type="InterPro" id="IPR036192">
    <property type="entry name" value="Cell_div_ZapA-like_sf"/>
</dbReference>
<evidence type="ECO:0000256" key="4">
    <source>
        <dbReference type="ARBA" id="ARBA00022490"/>
    </source>
</evidence>
<accession>A0A222FHQ5</accession>
<gene>
    <name evidence="12" type="ORF">CHH28_03325</name>
</gene>
<comment type="function">
    <text evidence="9">Activator of cell division through the inhibition of FtsZ GTPase activity, therefore promoting FtsZ assembly into bundles of protofilaments necessary for the formation of the division Z ring. It is recruited early at mid-cell but it is not essential for cell division.</text>
</comment>